<dbReference type="PROSITE" id="PS51002">
    <property type="entry name" value="CYTB_NTER"/>
    <property type="match status" value="1"/>
</dbReference>
<keyword evidence="8 18" id="KW-0479">Metal-binding</keyword>
<protein>
    <recommendedName>
        <fullName evidence="3 19">Cytochrome b</fullName>
    </recommendedName>
</protein>
<dbReference type="EMBL" id="AY954504">
    <property type="protein sequence ID" value="AAX58647.1"/>
    <property type="molecule type" value="Genomic_DNA"/>
</dbReference>
<dbReference type="InterPro" id="IPR016174">
    <property type="entry name" value="Di-haem_cyt_TM"/>
</dbReference>
<feature type="domain" description="Cytochrome b/b6 C-terminal region profile" evidence="21">
    <location>
        <begin position="211"/>
        <end position="380"/>
    </location>
</feature>
<feature type="transmembrane region" description="Helical" evidence="19">
    <location>
        <begin position="146"/>
        <end position="167"/>
    </location>
</feature>
<comment type="similarity">
    <text evidence="16 19">Belongs to the cytochrome b family.</text>
</comment>
<dbReference type="FunFam" id="1.20.810.10:FF:000002">
    <property type="entry name" value="Cytochrome b"/>
    <property type="match status" value="1"/>
</dbReference>
<dbReference type="InterPro" id="IPR030689">
    <property type="entry name" value="Cytochrome_b"/>
</dbReference>
<keyword evidence="12 18" id="KW-0408">Iron</keyword>
<dbReference type="RefSeq" id="YP_007375135.1">
    <property type="nucleotide sequence ID" value="NC_020154.1"/>
</dbReference>
<dbReference type="InterPro" id="IPR027387">
    <property type="entry name" value="Cytb/b6-like_sf"/>
</dbReference>
<dbReference type="PANTHER" id="PTHR19271:SF16">
    <property type="entry name" value="CYTOCHROME B"/>
    <property type="match status" value="1"/>
</dbReference>
<keyword evidence="6 19" id="KW-0679">Respiratory chain</keyword>
<dbReference type="InterPro" id="IPR005798">
    <property type="entry name" value="Cyt_b/b6_C"/>
</dbReference>
<feature type="transmembrane region" description="Helical" evidence="19">
    <location>
        <begin position="179"/>
        <end position="201"/>
    </location>
</feature>
<evidence type="ECO:0000256" key="3">
    <source>
        <dbReference type="ARBA" id="ARBA00013531"/>
    </source>
</evidence>
<dbReference type="GO" id="GO:0016491">
    <property type="term" value="F:oxidoreductase activity"/>
    <property type="evidence" value="ECO:0007669"/>
    <property type="project" value="UniProtKB-UniRule"/>
</dbReference>
<keyword evidence="14 19" id="KW-0496">Mitochondrion</keyword>
<evidence type="ECO:0000256" key="17">
    <source>
        <dbReference type="PIRSR" id="PIRSR038885-1"/>
    </source>
</evidence>
<keyword evidence="11 19" id="KW-1133">Transmembrane helix</keyword>
<feature type="binding site" description="axial binding residue" evidence="18">
    <location>
        <position position="197"/>
    </location>
    <ligand>
        <name>heme b</name>
        <dbReference type="ChEBI" id="CHEBI:60344"/>
        <label>b566</label>
    </ligand>
    <ligandPart>
        <name>Fe</name>
        <dbReference type="ChEBI" id="CHEBI:18248"/>
    </ligandPart>
</feature>
<keyword evidence="15 19" id="KW-0472">Membrane</keyword>
<dbReference type="GO" id="GO:0008121">
    <property type="term" value="F:quinol-cytochrome-c reductase activity"/>
    <property type="evidence" value="ECO:0007669"/>
    <property type="project" value="InterPro"/>
</dbReference>
<keyword evidence="13" id="KW-0830">Ubiquinone</keyword>
<evidence type="ECO:0000256" key="8">
    <source>
        <dbReference type="ARBA" id="ARBA00022723"/>
    </source>
</evidence>
<feature type="transmembrane region" description="Helical" evidence="19">
    <location>
        <begin position="114"/>
        <end position="134"/>
    </location>
</feature>
<dbReference type="GO" id="GO:0045275">
    <property type="term" value="C:respiratory chain complex III"/>
    <property type="evidence" value="ECO:0007669"/>
    <property type="project" value="InterPro"/>
</dbReference>
<evidence type="ECO:0000256" key="12">
    <source>
        <dbReference type="ARBA" id="ARBA00023004"/>
    </source>
</evidence>
<keyword evidence="9" id="KW-0999">Mitochondrion inner membrane</keyword>
<evidence type="ECO:0000256" key="7">
    <source>
        <dbReference type="ARBA" id="ARBA00022692"/>
    </source>
</evidence>
<dbReference type="CDD" id="cd00290">
    <property type="entry name" value="cytochrome_b_C"/>
    <property type="match status" value="1"/>
</dbReference>
<evidence type="ECO:0000256" key="5">
    <source>
        <dbReference type="ARBA" id="ARBA00022617"/>
    </source>
</evidence>
<comment type="cofactor">
    <cofactor evidence="18">
        <name>heme</name>
        <dbReference type="ChEBI" id="CHEBI:30413"/>
    </cofactor>
    <text evidence="18">Binds 2 heme groups non-covalently.</text>
</comment>
<dbReference type="InterPro" id="IPR005797">
    <property type="entry name" value="Cyt_b/b6_N"/>
</dbReference>
<dbReference type="GO" id="GO:0046872">
    <property type="term" value="F:metal ion binding"/>
    <property type="evidence" value="ECO:0007669"/>
    <property type="project" value="UniProtKB-UniRule"/>
</dbReference>
<name>C8UZR9_BOUTA</name>
<dbReference type="SUPFAM" id="SSF81342">
    <property type="entry name" value="Transmembrane di-heme cytochromes"/>
    <property type="match status" value="1"/>
</dbReference>
<keyword evidence="5 18" id="KW-0349">Heme</keyword>
<evidence type="ECO:0000256" key="18">
    <source>
        <dbReference type="PIRSR" id="PIRSR038885-2"/>
    </source>
</evidence>
<dbReference type="InterPro" id="IPR048260">
    <property type="entry name" value="Cytochrome_b_C_euk/bac"/>
</dbReference>
<evidence type="ECO:0000256" key="13">
    <source>
        <dbReference type="ARBA" id="ARBA00023075"/>
    </source>
</evidence>
<dbReference type="Pfam" id="PF00033">
    <property type="entry name" value="Cytochrome_B"/>
    <property type="match status" value="1"/>
</dbReference>
<dbReference type="Gene3D" id="1.20.810.10">
    <property type="entry name" value="Cytochrome Bc1 Complex, Chain C"/>
    <property type="match status" value="1"/>
</dbReference>
<feature type="binding site" evidence="17">
    <location>
        <position position="202"/>
    </location>
    <ligand>
        <name>a ubiquinone</name>
        <dbReference type="ChEBI" id="CHEBI:16389"/>
    </ligand>
</feature>
<evidence type="ECO:0000256" key="9">
    <source>
        <dbReference type="ARBA" id="ARBA00022792"/>
    </source>
</evidence>
<sequence>MAHNPRKYHPIIKIINNSFIDLPTPANLSSLWNYGSLLGICLITQIVTGLFLAMHYTADTNMAFSSITHICRDVNYGWLMRNIHANGASMFFICMYIHIGRGIYYGSYLYKETWNIGVVLLLLVMATAFVGYVLPWGQMSFWGATVITNLMSAIPYIGNSLVQWIWGGFSVDNATLTRFFAFHFILPFLIIGVTILHLLFLHETGSNNPMGLNSNYDKISFHPYFPYKDALGFIIMFFMLTTLAMFSPNLLGDPENFTPANPLVTPPHIKPEWYFLFAYAILRSIPNKLGGVLALLFSILILFVIPLLHNSKQRSMTFRPLTQILFWIIVTNTLILTWIGGQPVEEPFIMIGQISSTLYFTFFILSLPIISYIENKMLNW</sequence>
<feature type="binding site" description="axial binding residue" evidence="18">
    <location>
        <position position="183"/>
    </location>
    <ligand>
        <name>heme b</name>
        <dbReference type="ChEBI" id="CHEBI:60344"/>
        <label>b562</label>
    </ligand>
    <ligandPart>
        <name>Fe</name>
        <dbReference type="ChEBI" id="CHEBI:18248"/>
    </ligandPart>
</feature>
<comment type="subcellular location">
    <subcellularLocation>
        <location evidence="2">Mitochondrion inner membrane</location>
        <topology evidence="2">Multi-pass membrane protein</topology>
    </subcellularLocation>
</comment>
<dbReference type="CDD" id="cd00284">
    <property type="entry name" value="Cytochrome_b_N"/>
    <property type="match status" value="1"/>
</dbReference>
<keyword evidence="4 19" id="KW-0813">Transport</keyword>
<organism evidence="22">
    <name type="scientific">Boulengerula taitana</name>
    <name type="common">East African caecilian</name>
    <dbReference type="NCBI Taxonomy" id="102246"/>
    <lineage>
        <taxon>Eukaryota</taxon>
        <taxon>Metazoa</taxon>
        <taxon>Chordata</taxon>
        <taxon>Craniata</taxon>
        <taxon>Vertebrata</taxon>
        <taxon>Euteleostomi</taxon>
        <taxon>Amphibia</taxon>
        <taxon>Gymnophiona</taxon>
        <taxon>Herpelidae</taxon>
        <taxon>Boulengerula</taxon>
    </lineage>
</organism>
<dbReference type="GO" id="GO:0005743">
    <property type="term" value="C:mitochondrial inner membrane"/>
    <property type="evidence" value="ECO:0007669"/>
    <property type="project" value="UniProtKB-SubCell"/>
</dbReference>
<evidence type="ECO:0000313" key="22">
    <source>
        <dbReference type="EMBL" id="AAX58647.1"/>
    </source>
</evidence>
<dbReference type="PANTHER" id="PTHR19271">
    <property type="entry name" value="CYTOCHROME B"/>
    <property type="match status" value="1"/>
</dbReference>
<reference evidence="22" key="1">
    <citation type="journal article" date="2009" name="Syst. Biol.">
        <title>Experimental design in caecilian systematics: phylogenetic information of mitochondrial genomes and nuclear rag1.</title>
        <authorList>
            <person name="San Mauro D."/>
            <person name="Gower D.J."/>
            <person name="Massingham T."/>
            <person name="Wilkinson M."/>
            <person name="Zardoya R."/>
            <person name="Cotton J.A."/>
        </authorList>
    </citation>
    <scope>NUCLEOTIDE SEQUENCE</scope>
</reference>
<accession>C8UZR9</accession>
<evidence type="ECO:0000256" key="19">
    <source>
        <dbReference type="RuleBase" id="RU362117"/>
    </source>
</evidence>
<evidence type="ECO:0000259" key="20">
    <source>
        <dbReference type="PROSITE" id="PS51002"/>
    </source>
</evidence>
<keyword evidence="7 19" id="KW-0812">Transmembrane</keyword>
<dbReference type="InterPro" id="IPR048259">
    <property type="entry name" value="Cytochrome_b_N_euk/bac"/>
</dbReference>
<evidence type="ECO:0000256" key="16">
    <source>
        <dbReference type="ARBA" id="ARBA00061233"/>
    </source>
</evidence>
<feature type="transmembrane region" description="Helical" evidence="19">
    <location>
        <begin position="31"/>
        <end position="53"/>
    </location>
</feature>
<dbReference type="AlphaFoldDB" id="C8UZR9"/>
<dbReference type="PROSITE" id="PS51003">
    <property type="entry name" value="CYTB_CTER"/>
    <property type="match status" value="1"/>
</dbReference>
<evidence type="ECO:0000259" key="21">
    <source>
        <dbReference type="PROSITE" id="PS51003"/>
    </source>
</evidence>
<evidence type="ECO:0000256" key="14">
    <source>
        <dbReference type="ARBA" id="ARBA00023128"/>
    </source>
</evidence>
<comment type="function">
    <text evidence="1 19">Component of the ubiquinol-cytochrome c reductase complex (complex III or cytochrome b-c1 complex) that is part of the mitochondrial respiratory chain. The b-c1 complex mediates electron transfer from ubiquinol to cytochrome c. Contributes to the generation of a proton gradient across the mitochondrial membrane that is then used for ATP synthesis.</text>
</comment>
<feature type="transmembrane region" description="Helical" evidence="19">
    <location>
        <begin position="347"/>
        <end position="373"/>
    </location>
</feature>
<dbReference type="CTD" id="4519"/>
<dbReference type="InterPro" id="IPR036150">
    <property type="entry name" value="Cyt_b/b6_C_sf"/>
</dbReference>
<dbReference type="GO" id="GO:0006122">
    <property type="term" value="P:mitochondrial electron transport, ubiquinol to cytochrome c"/>
    <property type="evidence" value="ECO:0007669"/>
    <property type="project" value="TreeGrafter"/>
</dbReference>
<gene>
    <name evidence="22" type="primary">CYTB</name>
</gene>
<keyword evidence="10 19" id="KW-0249">Electron transport</keyword>
<feature type="transmembrane region" description="Helical" evidence="19">
    <location>
        <begin position="88"/>
        <end position="108"/>
    </location>
</feature>
<evidence type="ECO:0000256" key="6">
    <source>
        <dbReference type="ARBA" id="ARBA00022660"/>
    </source>
</evidence>
<dbReference type="PIRSF" id="PIRSF038885">
    <property type="entry name" value="COB"/>
    <property type="match status" value="1"/>
</dbReference>
<proteinExistence type="inferred from homology"/>
<evidence type="ECO:0000256" key="2">
    <source>
        <dbReference type="ARBA" id="ARBA00004448"/>
    </source>
</evidence>
<feature type="domain" description="Cytochrome b/b6 N-terminal region profile" evidence="20">
    <location>
        <begin position="1"/>
        <end position="210"/>
    </location>
</feature>
<evidence type="ECO:0000256" key="1">
    <source>
        <dbReference type="ARBA" id="ARBA00002566"/>
    </source>
</evidence>
<evidence type="ECO:0000256" key="4">
    <source>
        <dbReference type="ARBA" id="ARBA00022448"/>
    </source>
</evidence>
<evidence type="ECO:0000256" key="10">
    <source>
        <dbReference type="ARBA" id="ARBA00022982"/>
    </source>
</evidence>
<dbReference type="SUPFAM" id="SSF81648">
    <property type="entry name" value="a domain/subunit of cytochrome bc1 complex (Ubiquinol-cytochrome c reductase)"/>
    <property type="match status" value="1"/>
</dbReference>
<feature type="transmembrane region" description="Helical" evidence="19">
    <location>
        <begin position="289"/>
        <end position="309"/>
    </location>
</feature>
<geneLocation type="mitochondrion" evidence="22"/>
<dbReference type="GeneID" id="14476781"/>
<feature type="binding site" description="axial binding residue" evidence="18">
    <location>
        <position position="98"/>
    </location>
    <ligand>
        <name>heme b</name>
        <dbReference type="ChEBI" id="CHEBI:60344"/>
        <label>b566</label>
    </ligand>
    <ligandPart>
        <name>Fe</name>
        <dbReference type="ChEBI" id="CHEBI:18248"/>
    </ligandPart>
</feature>
<comment type="cofactor">
    <cofactor evidence="19">
        <name>heme b</name>
        <dbReference type="ChEBI" id="CHEBI:60344"/>
    </cofactor>
    <text evidence="19">Binds 2 heme groups non-covalently.</text>
</comment>
<feature type="binding site" description="axial binding residue" evidence="18">
    <location>
        <position position="84"/>
    </location>
    <ligand>
        <name>heme b</name>
        <dbReference type="ChEBI" id="CHEBI:60344"/>
        <label>b562</label>
    </ligand>
    <ligandPart>
        <name>Fe</name>
        <dbReference type="ChEBI" id="CHEBI:18248"/>
    </ligandPart>
</feature>
<evidence type="ECO:0000256" key="15">
    <source>
        <dbReference type="ARBA" id="ARBA00023136"/>
    </source>
</evidence>
<dbReference type="Pfam" id="PF00032">
    <property type="entry name" value="Cytochrom_B_C"/>
    <property type="match status" value="1"/>
</dbReference>
<evidence type="ECO:0000256" key="11">
    <source>
        <dbReference type="ARBA" id="ARBA00022989"/>
    </source>
</evidence>
<feature type="transmembrane region" description="Helical" evidence="19">
    <location>
        <begin position="321"/>
        <end position="341"/>
    </location>
</feature>
<feature type="transmembrane region" description="Helical" evidence="19">
    <location>
        <begin position="230"/>
        <end position="251"/>
    </location>
</feature>